<protein>
    <submittedName>
        <fullName evidence="2">Uncharacterized protein</fullName>
    </submittedName>
</protein>
<comment type="caution">
    <text evidence="2">The sequence shown here is derived from an EMBL/GenBank/DDBJ whole genome shotgun (WGS) entry which is preliminary data.</text>
</comment>
<dbReference type="AlphaFoldDB" id="A0A2H0N9V5"/>
<keyword evidence="1" id="KW-1133">Transmembrane helix</keyword>
<accession>A0A2H0N9V5</accession>
<proteinExistence type="predicted"/>
<gene>
    <name evidence="2" type="ORF">COV57_01960</name>
</gene>
<feature type="transmembrane region" description="Helical" evidence="1">
    <location>
        <begin position="20"/>
        <end position="41"/>
    </location>
</feature>
<dbReference type="InterPro" id="IPR012902">
    <property type="entry name" value="N_methyl_site"/>
</dbReference>
<organism evidence="2 3">
    <name type="scientific">Candidatus Liptonbacteria bacterium CG11_big_fil_rev_8_21_14_0_20_35_14</name>
    <dbReference type="NCBI Taxonomy" id="1974634"/>
    <lineage>
        <taxon>Bacteria</taxon>
        <taxon>Candidatus Liptoniibacteriota</taxon>
    </lineage>
</organism>
<evidence type="ECO:0000313" key="2">
    <source>
        <dbReference type="EMBL" id="PIR04915.1"/>
    </source>
</evidence>
<keyword evidence="1" id="KW-0812">Transmembrane</keyword>
<dbReference type="Proteomes" id="UP000229893">
    <property type="component" value="Unassembled WGS sequence"/>
</dbReference>
<sequence length="650" mass="67233">MSTFSFLFRKNNAGFTLVEVLVYAGVFTVVSGLMVGVFSSVSDIQQRELAKSDISQQSQFVMGAIKRAVSESSAINMTNDESGAVLTLLVEDNTKSPTLIYVENGVVFKKEGSNAPTPLSNNKVSFDSISFVKTANPPGPDTVRVDFTISYNSDVASLSNLTSDYRSAISRVSAVTFDSDLLPSSDGTYNVGSSNPKWLNAFFSGSVNVGTLLNLGTASSDPSGQNGSLYYNTTSSVIRAYVGGAWADLGSSGSGDGTWSSSGSNVYRSSGSVGIGTALIPNTLTVTGTASISGNVGVGDTTPDHKLDVAGNIGLDAGSYINYGDTDGTTGYGLRDNLGTLELKNSGGSWVAIPTSSGVVGSGTASYVAKFSGTSTVSNSLIYDNGTNVGIGTTGPDRKFDLLDALNPQLRLTQSDGTVYADFQTTSNGDLVINVDGISNQLVLDNGGDIGIGTTMPKYKLDLGSGTFGTTGTLFATTTYFTTLNVGTSNGFQVSSAGTVTAGTWNGTALDLSTYTNLTAGRSLTLTNDDVLADAELYTHIDTIVLESPAITDDAIVQHKFPTAVTISRISCSTDVGTATIQFDERAEGTPNTAGTDVMTSALVCDANSEATTLFGNAGIAADAVLSLDIDAVATSPGVVRIHIDYSFDD</sequence>
<reference evidence="2 3" key="1">
    <citation type="submission" date="2017-09" db="EMBL/GenBank/DDBJ databases">
        <title>Depth-based differentiation of microbial function through sediment-hosted aquifers and enrichment of novel symbionts in the deep terrestrial subsurface.</title>
        <authorList>
            <person name="Probst A.J."/>
            <person name="Ladd B."/>
            <person name="Jarett J.K."/>
            <person name="Geller-Mcgrath D.E."/>
            <person name="Sieber C.M."/>
            <person name="Emerson J.B."/>
            <person name="Anantharaman K."/>
            <person name="Thomas B.C."/>
            <person name="Malmstrom R."/>
            <person name="Stieglmeier M."/>
            <person name="Klingl A."/>
            <person name="Woyke T."/>
            <person name="Ryan C.M."/>
            <person name="Banfield J.F."/>
        </authorList>
    </citation>
    <scope>NUCLEOTIDE SEQUENCE [LARGE SCALE GENOMIC DNA]</scope>
    <source>
        <strain evidence="2">CG11_big_fil_rev_8_21_14_0_20_35_14</strain>
    </source>
</reference>
<keyword evidence="1" id="KW-0472">Membrane</keyword>
<evidence type="ECO:0000313" key="3">
    <source>
        <dbReference type="Proteomes" id="UP000229893"/>
    </source>
</evidence>
<name>A0A2H0N9V5_9BACT</name>
<evidence type="ECO:0000256" key="1">
    <source>
        <dbReference type="SAM" id="Phobius"/>
    </source>
</evidence>
<dbReference type="EMBL" id="PCWO01000029">
    <property type="protein sequence ID" value="PIR04915.1"/>
    <property type="molecule type" value="Genomic_DNA"/>
</dbReference>
<dbReference type="Pfam" id="PF07963">
    <property type="entry name" value="N_methyl"/>
    <property type="match status" value="1"/>
</dbReference>